<comment type="caution">
    <text evidence="2">The sequence shown here is derived from an EMBL/GenBank/DDBJ whole genome shotgun (WGS) entry which is preliminary data.</text>
</comment>
<accession>A0ABU1ZJX9</accession>
<name>A0ABU1ZJX9_9BURK</name>
<reference evidence="2 3" key="1">
    <citation type="submission" date="2023-07" db="EMBL/GenBank/DDBJ databases">
        <title>Sorghum-associated microbial communities from plants grown in Nebraska, USA.</title>
        <authorList>
            <person name="Schachtman D."/>
        </authorList>
    </citation>
    <scope>NUCLEOTIDE SEQUENCE [LARGE SCALE GENOMIC DNA]</scope>
    <source>
        <strain evidence="2 3">BE308</strain>
    </source>
</reference>
<feature type="signal peptide" evidence="1">
    <location>
        <begin position="1"/>
        <end position="24"/>
    </location>
</feature>
<evidence type="ECO:0008006" key="4">
    <source>
        <dbReference type="Google" id="ProtNLM"/>
    </source>
</evidence>
<dbReference type="Proteomes" id="UP001268089">
    <property type="component" value="Unassembled WGS sequence"/>
</dbReference>
<dbReference type="RefSeq" id="WP_310339204.1">
    <property type="nucleotide sequence ID" value="NZ_JAVDXO010000001.1"/>
</dbReference>
<feature type="chain" id="PRO_5045567190" description="DUF4412 domain-containing protein" evidence="1">
    <location>
        <begin position="25"/>
        <end position="251"/>
    </location>
</feature>
<protein>
    <recommendedName>
        <fullName evidence="4">DUF4412 domain-containing protein</fullName>
    </recommendedName>
</protein>
<gene>
    <name evidence="2" type="ORF">J2X15_000512</name>
</gene>
<proteinExistence type="predicted"/>
<keyword evidence="3" id="KW-1185">Reference proteome</keyword>
<evidence type="ECO:0000313" key="2">
    <source>
        <dbReference type="EMBL" id="MDR7305246.1"/>
    </source>
</evidence>
<evidence type="ECO:0000313" key="3">
    <source>
        <dbReference type="Proteomes" id="UP001268089"/>
    </source>
</evidence>
<dbReference type="EMBL" id="JAVDXO010000001">
    <property type="protein sequence ID" value="MDR7305246.1"/>
    <property type="molecule type" value="Genomic_DNA"/>
</dbReference>
<organism evidence="2 3">
    <name type="scientific">Rhodoferax saidenbachensis</name>
    <dbReference type="NCBI Taxonomy" id="1484693"/>
    <lineage>
        <taxon>Bacteria</taxon>
        <taxon>Pseudomonadati</taxon>
        <taxon>Pseudomonadota</taxon>
        <taxon>Betaproteobacteria</taxon>
        <taxon>Burkholderiales</taxon>
        <taxon>Comamonadaceae</taxon>
        <taxon>Rhodoferax</taxon>
    </lineage>
</organism>
<keyword evidence="1" id="KW-0732">Signal</keyword>
<evidence type="ECO:0000256" key="1">
    <source>
        <dbReference type="SAM" id="SignalP"/>
    </source>
</evidence>
<sequence>MTKTAGQWALVWAMGASLVGAAHAAEPDVGGIRLGMDAQEALKIANNDLQNKVYVDTVKTTLNLTIDGKTGSFDNYTFGPKFSNENKILNFSISPLTNKVWAITKNEYVAGDRPALKAIADAAAKFGKHDPASIKPTGYGQHWMYDKAGKEIEWVNVYDKPRNGNCFESLKDYSIGGGRMRGYLYYPVAPTTACATLYSVSAKSSKQDGLADQFSSFAMDVGAFVDWFKVMDTQRNKALEDEKNRAAKPAL</sequence>